<dbReference type="AlphaFoldDB" id="A0A4R3W0I3"/>
<gene>
    <name evidence="3" type="ORF">EDC17_100651</name>
</gene>
<comment type="caution">
    <text evidence="3">The sequence shown here is derived from an EMBL/GenBank/DDBJ whole genome shotgun (WGS) entry which is preliminary data.</text>
</comment>
<dbReference type="InterPro" id="IPR025411">
    <property type="entry name" value="DUF4136"/>
</dbReference>
<dbReference type="Gene3D" id="3.30.160.670">
    <property type="match status" value="1"/>
</dbReference>
<protein>
    <submittedName>
        <fullName evidence="3">Uncharacterized protein DUF4136</fullName>
    </submittedName>
</protein>
<sequence length="188" mass="21868">MKNLGIILIAVVLFGVASCSSNRFNTTRIQNLDFNQYKTYGWLPPIDSLSKDYFNNDIAKHNIMTTANQEIERRGLRYSKENPDILFRYVTIVNNKKRLVHARPYYGYGGPWGWYQPWGFYGYNYHPFVVGEQRLRYGHIILEAIDTKTKSVIWQARGTSEVNAPEKAINNLPKIVEGVMKKYPLQIK</sequence>
<dbReference type="PROSITE" id="PS51257">
    <property type="entry name" value="PROKAR_LIPOPROTEIN"/>
    <property type="match status" value="1"/>
</dbReference>
<dbReference type="EMBL" id="SMBZ01000006">
    <property type="protein sequence ID" value="TCV19071.1"/>
    <property type="molecule type" value="Genomic_DNA"/>
</dbReference>
<evidence type="ECO:0000256" key="1">
    <source>
        <dbReference type="SAM" id="SignalP"/>
    </source>
</evidence>
<evidence type="ECO:0000313" key="3">
    <source>
        <dbReference type="EMBL" id="TCV19071.1"/>
    </source>
</evidence>
<proteinExistence type="predicted"/>
<dbReference type="Pfam" id="PF13590">
    <property type="entry name" value="DUF4136"/>
    <property type="match status" value="1"/>
</dbReference>
<keyword evidence="4" id="KW-1185">Reference proteome</keyword>
<evidence type="ECO:0000259" key="2">
    <source>
        <dbReference type="Pfam" id="PF13590"/>
    </source>
</evidence>
<organism evidence="3 4">
    <name type="scientific">Sphingobacterium alimentarium</name>
    <dbReference type="NCBI Taxonomy" id="797292"/>
    <lineage>
        <taxon>Bacteria</taxon>
        <taxon>Pseudomonadati</taxon>
        <taxon>Bacteroidota</taxon>
        <taxon>Sphingobacteriia</taxon>
        <taxon>Sphingobacteriales</taxon>
        <taxon>Sphingobacteriaceae</taxon>
        <taxon>Sphingobacterium</taxon>
    </lineage>
</organism>
<feature type="domain" description="DUF4136" evidence="2">
    <location>
        <begin position="30"/>
        <end position="184"/>
    </location>
</feature>
<reference evidence="3 4" key="1">
    <citation type="submission" date="2019-03" db="EMBL/GenBank/DDBJ databases">
        <title>Genomic Encyclopedia of Type Strains, Phase IV (KMG-IV): sequencing the most valuable type-strain genomes for metagenomic binning, comparative biology and taxonomic classification.</title>
        <authorList>
            <person name="Goeker M."/>
        </authorList>
    </citation>
    <scope>NUCLEOTIDE SEQUENCE [LARGE SCALE GENOMIC DNA]</scope>
    <source>
        <strain evidence="3 4">DSM 22362</strain>
    </source>
</reference>
<dbReference type="Proteomes" id="UP000295197">
    <property type="component" value="Unassembled WGS sequence"/>
</dbReference>
<keyword evidence="1" id="KW-0732">Signal</keyword>
<name>A0A4R3W0I3_9SPHI</name>
<feature type="chain" id="PRO_5020832912" evidence="1">
    <location>
        <begin position="24"/>
        <end position="188"/>
    </location>
</feature>
<feature type="signal peptide" evidence="1">
    <location>
        <begin position="1"/>
        <end position="23"/>
    </location>
</feature>
<evidence type="ECO:0000313" key="4">
    <source>
        <dbReference type="Proteomes" id="UP000295197"/>
    </source>
</evidence>
<dbReference type="RefSeq" id="WP_132776838.1">
    <property type="nucleotide sequence ID" value="NZ_SMBZ01000006.1"/>
</dbReference>
<dbReference type="OrthoDB" id="118896at2"/>
<accession>A0A4R3W0I3</accession>